<evidence type="ECO:0000259" key="1">
    <source>
        <dbReference type="Pfam" id="PF02627"/>
    </source>
</evidence>
<sequence length="208" mass="22750">MTTPTYTERNFPIHTAETAPEASKTPMIWYAETFGMVPNLAGILAESPALLTSYWQTQNNLLSNAALTSQEINVVQTSVAHANACQYCVAGHTAFGKMDVFGNTDEQLNAVRHDKPFEDAKMDALRDFTLLVLRNQGRMASSQLQSFIDAGFSRQAALDVVACVAAKVMSNYANQIALTPVDEAFAPLTADLPYREERVARPKSVTAE</sequence>
<gene>
    <name evidence="2" type="primary">mip</name>
    <name evidence="2" type="ORF">KIN_21910</name>
</gene>
<reference evidence="2 3" key="1">
    <citation type="submission" date="2019-12" db="EMBL/GenBank/DDBJ databases">
        <title>Litoreibacter badius sp. nov., a novel bacteriochlorophyll a-containing bacterium in the genus Litoreibacter.</title>
        <authorList>
            <person name="Kanamuro M."/>
            <person name="Takabe Y."/>
            <person name="Mori K."/>
            <person name="Takaichi S."/>
            <person name="Hanada S."/>
        </authorList>
    </citation>
    <scope>NUCLEOTIDE SEQUENCE [LARGE SCALE GENOMIC DNA]</scope>
    <source>
        <strain evidence="2 3">K6</strain>
    </source>
</reference>
<dbReference type="SUPFAM" id="SSF69118">
    <property type="entry name" value="AhpD-like"/>
    <property type="match status" value="1"/>
</dbReference>
<dbReference type="OrthoDB" id="9808310at2"/>
<dbReference type="RefSeq" id="WP_159806797.1">
    <property type="nucleotide sequence ID" value="NZ_BLJE01000002.1"/>
</dbReference>
<evidence type="ECO:0000313" key="2">
    <source>
        <dbReference type="EMBL" id="GFE65117.1"/>
    </source>
</evidence>
<dbReference type="EMBL" id="BLJE01000002">
    <property type="protein sequence ID" value="GFE65117.1"/>
    <property type="molecule type" value="Genomic_DNA"/>
</dbReference>
<keyword evidence="3" id="KW-1185">Reference proteome</keyword>
<name>A0A6N6JGL6_9RHOB</name>
<protein>
    <submittedName>
        <fullName evidence="2">Alkyl hydroperoxide reductase AhpD</fullName>
    </submittedName>
</protein>
<dbReference type="Pfam" id="PF02627">
    <property type="entry name" value="CMD"/>
    <property type="match status" value="1"/>
</dbReference>
<dbReference type="InterPro" id="IPR029032">
    <property type="entry name" value="AhpD-like"/>
</dbReference>
<evidence type="ECO:0000313" key="3">
    <source>
        <dbReference type="Proteomes" id="UP000436822"/>
    </source>
</evidence>
<feature type="domain" description="Carboxymuconolactone decarboxylase-like" evidence="1">
    <location>
        <begin position="48"/>
        <end position="112"/>
    </location>
</feature>
<dbReference type="GO" id="GO:0051920">
    <property type="term" value="F:peroxiredoxin activity"/>
    <property type="evidence" value="ECO:0007669"/>
    <property type="project" value="InterPro"/>
</dbReference>
<dbReference type="Gene3D" id="1.20.1290.10">
    <property type="entry name" value="AhpD-like"/>
    <property type="match status" value="1"/>
</dbReference>
<dbReference type="PANTHER" id="PTHR35446">
    <property type="entry name" value="SI:CH211-175M2.5"/>
    <property type="match status" value="1"/>
</dbReference>
<proteinExistence type="predicted"/>
<dbReference type="AlphaFoldDB" id="A0A6N6JGL6"/>
<dbReference type="PANTHER" id="PTHR35446:SF3">
    <property type="entry name" value="CMD DOMAIN-CONTAINING PROTEIN"/>
    <property type="match status" value="1"/>
</dbReference>
<dbReference type="Proteomes" id="UP000436822">
    <property type="component" value="Unassembled WGS sequence"/>
</dbReference>
<comment type="caution">
    <text evidence="2">The sequence shown here is derived from an EMBL/GenBank/DDBJ whole genome shotgun (WGS) entry which is preliminary data.</text>
</comment>
<organism evidence="2 3">
    <name type="scientific">Litoreibacter roseus</name>
    <dbReference type="NCBI Taxonomy" id="2601869"/>
    <lineage>
        <taxon>Bacteria</taxon>
        <taxon>Pseudomonadati</taxon>
        <taxon>Pseudomonadota</taxon>
        <taxon>Alphaproteobacteria</taxon>
        <taxon>Rhodobacterales</taxon>
        <taxon>Roseobacteraceae</taxon>
        <taxon>Litoreibacter</taxon>
    </lineage>
</organism>
<dbReference type="InterPro" id="IPR003779">
    <property type="entry name" value="CMD-like"/>
</dbReference>
<accession>A0A6N6JGL6</accession>